<organism evidence="3 4">
    <name type="scientific">Arachis hypogaea</name>
    <name type="common">Peanut</name>
    <dbReference type="NCBI Taxonomy" id="3818"/>
    <lineage>
        <taxon>Eukaryota</taxon>
        <taxon>Viridiplantae</taxon>
        <taxon>Streptophyta</taxon>
        <taxon>Embryophyta</taxon>
        <taxon>Tracheophyta</taxon>
        <taxon>Spermatophyta</taxon>
        <taxon>Magnoliopsida</taxon>
        <taxon>eudicotyledons</taxon>
        <taxon>Gunneridae</taxon>
        <taxon>Pentapetalae</taxon>
        <taxon>rosids</taxon>
        <taxon>fabids</taxon>
        <taxon>Fabales</taxon>
        <taxon>Fabaceae</taxon>
        <taxon>Papilionoideae</taxon>
        <taxon>50 kb inversion clade</taxon>
        <taxon>dalbergioids sensu lato</taxon>
        <taxon>Dalbergieae</taxon>
        <taxon>Pterocarpus clade</taxon>
        <taxon>Arachis</taxon>
    </lineage>
</organism>
<accession>A0A444XZ52</accession>
<sequence length="165" mass="19215">MCSKKKKKTQKYLKYGKEFLYAATELRPDYGVNRQLIELLSVCAPSPEKKLNLLKEIVVEHEIEWDLAASETEFFKKHEDLLNGPTQFVGSNVPPPEEKQDEESDTAPDTFNKEQPDLIPIQTYWTSLMCLRYRSSQMQILPQLQLFHLLKLIFVHLATLEISQM</sequence>
<comment type="similarity">
    <text evidence="1">Belongs to the IST1 family.</text>
</comment>
<evidence type="ECO:0000256" key="2">
    <source>
        <dbReference type="SAM" id="MobiDB-lite"/>
    </source>
</evidence>
<dbReference type="PANTHER" id="PTHR12161:SF5">
    <property type="entry name" value="IST1 HOMOLOG"/>
    <property type="match status" value="1"/>
</dbReference>
<evidence type="ECO:0000313" key="4">
    <source>
        <dbReference type="Proteomes" id="UP000289738"/>
    </source>
</evidence>
<keyword evidence="4" id="KW-1185">Reference proteome</keyword>
<dbReference type="Gene3D" id="1.20.1260.60">
    <property type="entry name" value="Vacuolar protein sorting-associated protein Ist1"/>
    <property type="match status" value="1"/>
</dbReference>
<reference evidence="3 4" key="1">
    <citation type="submission" date="2019-01" db="EMBL/GenBank/DDBJ databases">
        <title>Sequencing of cultivated peanut Arachis hypogaea provides insights into genome evolution and oil improvement.</title>
        <authorList>
            <person name="Chen X."/>
        </authorList>
    </citation>
    <scope>NUCLEOTIDE SEQUENCE [LARGE SCALE GENOMIC DNA]</scope>
    <source>
        <strain evidence="4">cv. Fuhuasheng</strain>
        <tissue evidence="3">Leaves</tissue>
    </source>
</reference>
<evidence type="ECO:0000313" key="3">
    <source>
        <dbReference type="EMBL" id="RYQ94943.1"/>
    </source>
</evidence>
<dbReference type="EMBL" id="SDMP01000018">
    <property type="protein sequence ID" value="RYQ94943.1"/>
    <property type="molecule type" value="Genomic_DNA"/>
</dbReference>
<protein>
    <submittedName>
        <fullName evidence="3">Uncharacterized protein</fullName>
    </submittedName>
</protein>
<gene>
    <name evidence="3" type="ORF">Ahy_B08g089913</name>
</gene>
<dbReference type="AlphaFoldDB" id="A0A444XZ52"/>
<name>A0A444XZ52_ARAHY</name>
<dbReference type="InterPro" id="IPR005061">
    <property type="entry name" value="Ist1"/>
</dbReference>
<dbReference type="Proteomes" id="UP000289738">
    <property type="component" value="Chromosome B08"/>
</dbReference>
<dbReference type="PANTHER" id="PTHR12161">
    <property type="entry name" value="IST1 FAMILY MEMBER"/>
    <property type="match status" value="1"/>
</dbReference>
<comment type="caution">
    <text evidence="3">The sequence shown here is derived from an EMBL/GenBank/DDBJ whole genome shotgun (WGS) entry which is preliminary data.</text>
</comment>
<evidence type="ECO:0000256" key="1">
    <source>
        <dbReference type="ARBA" id="ARBA00005536"/>
    </source>
</evidence>
<dbReference type="STRING" id="3818.A0A444XZ52"/>
<proteinExistence type="inferred from homology"/>
<dbReference type="GO" id="GO:0015031">
    <property type="term" value="P:protein transport"/>
    <property type="evidence" value="ECO:0007669"/>
    <property type="project" value="InterPro"/>
</dbReference>
<feature type="region of interest" description="Disordered" evidence="2">
    <location>
        <begin position="85"/>
        <end position="113"/>
    </location>
</feature>
<dbReference type="InterPro" id="IPR042277">
    <property type="entry name" value="IST1-like"/>
</dbReference>